<sequence length="216" mass="22683">MTDHPTRQIRAARRRRAAAAVLVVSTLSVALGGCATAAGASGRPDLLTWRGAMGLGASDRPMWSESLAATADWSPDPSLGARSEGRWGYSSASTGCTLQLAEAHAGYELIVPDDDRASTDALMGTLWGAEWPAMRASAEQHPLRVTRPGTAGRMPKAVADGMLVRGTGTRAGVEVWARAYGRPEVVTYLMGSCPDAKDLAAVERALAKVAVTLPIR</sequence>
<feature type="signal peptide" evidence="1">
    <location>
        <begin position="1"/>
        <end position="37"/>
    </location>
</feature>
<name>A0ABT8J1L2_9MICO</name>
<evidence type="ECO:0000313" key="3">
    <source>
        <dbReference type="Proteomes" id="UP001174210"/>
    </source>
</evidence>
<feature type="chain" id="PRO_5046430925" description="DUF3558 domain-containing protein" evidence="1">
    <location>
        <begin position="38"/>
        <end position="216"/>
    </location>
</feature>
<proteinExistence type="predicted"/>
<keyword evidence="1" id="KW-0732">Signal</keyword>
<evidence type="ECO:0000256" key="1">
    <source>
        <dbReference type="SAM" id="SignalP"/>
    </source>
</evidence>
<comment type="caution">
    <text evidence="2">The sequence shown here is derived from an EMBL/GenBank/DDBJ whole genome shotgun (WGS) entry which is preliminary data.</text>
</comment>
<evidence type="ECO:0008006" key="4">
    <source>
        <dbReference type="Google" id="ProtNLM"/>
    </source>
</evidence>
<dbReference type="Proteomes" id="UP001174210">
    <property type="component" value="Unassembled WGS sequence"/>
</dbReference>
<dbReference type="PROSITE" id="PS51257">
    <property type="entry name" value="PROKAR_LIPOPROTEIN"/>
    <property type="match status" value="1"/>
</dbReference>
<reference evidence="2" key="1">
    <citation type="submission" date="2023-03" db="EMBL/GenBank/DDBJ databases">
        <title>MT1 and MT2 Draft Genomes of Novel Species.</title>
        <authorList>
            <person name="Venkateswaran K."/>
        </authorList>
    </citation>
    <scope>NUCLEOTIDE SEQUENCE</scope>
    <source>
        <strain evidence="2">F6_8S_P_1A</strain>
    </source>
</reference>
<protein>
    <recommendedName>
        <fullName evidence="4">DUF3558 domain-containing protein</fullName>
    </recommendedName>
</protein>
<accession>A0ABT8J1L2</accession>
<keyword evidence="3" id="KW-1185">Reference proteome</keyword>
<evidence type="ECO:0000313" key="2">
    <source>
        <dbReference type="EMBL" id="MDN4598139.1"/>
    </source>
</evidence>
<dbReference type="RefSeq" id="WP_301219486.1">
    <property type="nucleotide sequence ID" value="NZ_JAROCB010000003.1"/>
</dbReference>
<organism evidence="2 3">
    <name type="scientific">Leifsonia virtsii</name>
    <dbReference type="NCBI Taxonomy" id="3035915"/>
    <lineage>
        <taxon>Bacteria</taxon>
        <taxon>Bacillati</taxon>
        <taxon>Actinomycetota</taxon>
        <taxon>Actinomycetes</taxon>
        <taxon>Micrococcales</taxon>
        <taxon>Microbacteriaceae</taxon>
        <taxon>Leifsonia</taxon>
    </lineage>
</organism>
<gene>
    <name evidence="2" type="ORF">P5G59_13375</name>
</gene>
<dbReference type="EMBL" id="JAROCB010000003">
    <property type="protein sequence ID" value="MDN4598139.1"/>
    <property type="molecule type" value="Genomic_DNA"/>
</dbReference>